<feature type="region of interest" description="Disordered" evidence="1">
    <location>
        <begin position="1"/>
        <end position="82"/>
    </location>
</feature>
<reference evidence="3" key="1">
    <citation type="submission" date="2017-08" db="EMBL/GenBank/DDBJ databases">
        <title>A dynamic microbial community with high functional redundancy inhabits the cold, oxic subseafloor aquifer.</title>
        <authorList>
            <person name="Tully B.J."/>
            <person name="Wheat C.G."/>
            <person name="Glazer B.T."/>
            <person name="Huber J.A."/>
        </authorList>
    </citation>
    <scope>NUCLEOTIDE SEQUENCE [LARGE SCALE GENOMIC DNA]</scope>
</reference>
<gene>
    <name evidence="2" type="ORF">COB21_03070</name>
</gene>
<sequence length="221" mass="23696">MADNNGSITGAEGVGPKKLVGETGADPQKMPTKSFDSYMKPPAENAPGANPTESTGKPSPMELAEQSSLKQSATTPTTDTVLSQMKSTSSILGDVQNQLNTKNLTLKQSHKYLLRNKLKQAGDNINAAAKRAGVTTTNPPTRFKKSTPVEKFISYVSNGQAQLKSAQAMVSKLGSKGNHMNPGDLLMIQIKLSKAQQELEYSSVLLSKAVDDIKQMFNIQI</sequence>
<protein>
    <submittedName>
        <fullName evidence="2">Uncharacterized protein</fullName>
    </submittedName>
</protein>
<accession>A0A2A4X5U6</accession>
<evidence type="ECO:0000313" key="3">
    <source>
        <dbReference type="Proteomes" id="UP000218775"/>
    </source>
</evidence>
<comment type="caution">
    <text evidence="2">The sequence shown here is derived from an EMBL/GenBank/DDBJ whole genome shotgun (WGS) entry which is preliminary data.</text>
</comment>
<evidence type="ECO:0000256" key="1">
    <source>
        <dbReference type="SAM" id="MobiDB-lite"/>
    </source>
</evidence>
<dbReference type="EMBL" id="NVUK01000016">
    <property type="protein sequence ID" value="PCI77509.1"/>
    <property type="molecule type" value="Genomic_DNA"/>
</dbReference>
<proteinExistence type="predicted"/>
<feature type="compositionally biased region" description="Polar residues" evidence="1">
    <location>
        <begin position="65"/>
        <end position="82"/>
    </location>
</feature>
<evidence type="ECO:0000313" key="2">
    <source>
        <dbReference type="EMBL" id="PCI77509.1"/>
    </source>
</evidence>
<dbReference type="AlphaFoldDB" id="A0A2A4X5U6"/>
<organism evidence="2 3">
    <name type="scientific">Aerophobetes bacterium</name>
    <dbReference type="NCBI Taxonomy" id="2030807"/>
    <lineage>
        <taxon>Bacteria</taxon>
        <taxon>Candidatus Aerophobota</taxon>
    </lineage>
</organism>
<dbReference type="Proteomes" id="UP000218775">
    <property type="component" value="Unassembled WGS sequence"/>
</dbReference>
<name>A0A2A4X5U6_UNCAE</name>